<organism evidence="2 3">
    <name type="scientific">Cytobacillus oceanisediminis</name>
    <dbReference type="NCBI Taxonomy" id="665099"/>
    <lineage>
        <taxon>Bacteria</taxon>
        <taxon>Bacillati</taxon>
        <taxon>Bacillota</taxon>
        <taxon>Bacilli</taxon>
        <taxon>Bacillales</taxon>
        <taxon>Bacillaceae</taxon>
        <taxon>Cytobacillus</taxon>
    </lineage>
</organism>
<dbReference type="InterPro" id="IPR054252">
    <property type="entry name" value="Pam3_gp18"/>
</dbReference>
<dbReference type="Pfam" id="PF22479">
    <property type="entry name" value="Pam3_gp18"/>
    <property type="match status" value="1"/>
</dbReference>
<feature type="domain" description="Cyanophage baseplate Pam3 plug gp18" evidence="1">
    <location>
        <begin position="4"/>
        <end position="103"/>
    </location>
</feature>
<comment type="caution">
    <text evidence="2">The sequence shown here is derived from an EMBL/GenBank/DDBJ whole genome shotgun (WGS) entry which is preliminary data.</text>
</comment>
<keyword evidence="3" id="KW-1185">Reference proteome</keyword>
<reference evidence="2 3" key="1">
    <citation type="submission" date="2016-07" db="EMBL/GenBank/DDBJ databases">
        <title>Bacillus oceanisediminis whole genome.</title>
        <authorList>
            <person name="Pal Y."/>
            <person name="Verma A."/>
            <person name="Mual P."/>
            <person name="Srinivasan K."/>
        </authorList>
    </citation>
    <scope>NUCLEOTIDE SEQUENCE [LARGE SCALE GENOMIC DNA]</scope>
    <source>
        <strain evidence="2 3">Bhandara28</strain>
    </source>
</reference>
<name>A0ABX3CKY8_9BACI</name>
<protein>
    <recommendedName>
        <fullName evidence="1">Cyanophage baseplate Pam3 plug gp18 domain-containing protein</fullName>
    </recommendedName>
</protein>
<evidence type="ECO:0000313" key="2">
    <source>
        <dbReference type="EMBL" id="OHX41666.1"/>
    </source>
</evidence>
<accession>A0ABX3CKY8</accession>
<gene>
    <name evidence="2" type="ORF">BBV17_27895</name>
</gene>
<dbReference type="RefSeq" id="WP_071159573.1">
    <property type="nucleotide sequence ID" value="NZ_MBRJ01000055.1"/>
</dbReference>
<evidence type="ECO:0000259" key="1">
    <source>
        <dbReference type="Pfam" id="PF22479"/>
    </source>
</evidence>
<sequence>MNKEYINIEKPLIPYRFEIELGAEIFELEIRYNEIGDYFTIDLIKDGEVLVYGEKIVYGEPLFSEIFDTRFPGPLIIPIDESGQETRVGYENLNVTVFLVVMNE</sequence>
<evidence type="ECO:0000313" key="3">
    <source>
        <dbReference type="Proteomes" id="UP000180194"/>
    </source>
</evidence>
<dbReference type="Proteomes" id="UP000180194">
    <property type="component" value="Unassembled WGS sequence"/>
</dbReference>
<proteinExistence type="predicted"/>
<dbReference type="EMBL" id="MBRJ01000055">
    <property type="protein sequence ID" value="OHX41666.1"/>
    <property type="molecule type" value="Genomic_DNA"/>
</dbReference>